<dbReference type="GO" id="GO:0071555">
    <property type="term" value="P:cell wall organization"/>
    <property type="evidence" value="ECO:0007669"/>
    <property type="project" value="UniProtKB-KW"/>
</dbReference>
<dbReference type="OrthoDB" id="9766909at2"/>
<evidence type="ECO:0000313" key="28">
    <source>
        <dbReference type="EMBL" id="SMC07344.1"/>
    </source>
</evidence>
<evidence type="ECO:0000256" key="9">
    <source>
        <dbReference type="ARBA" id="ARBA00022645"/>
    </source>
</evidence>
<keyword evidence="29" id="KW-1185">Reference proteome</keyword>
<sequence length="257" mass="28662">MVHQRPLALPAPQGEHSHHIRGAAVKWVASIGLSTMTALSIFYAVNWQPLTHLPELAKARVEHEHVQWTPLNRVSPWFQKALIATEDRSFYTNWGISFQGIARAAWVDLQTGQFTQGGSTITQQLIRNLMLSPVKTIPRKVSGILLSLMATDLYSKHQILTMYMNEVYLGDHAYGVGQAAQSYFGVPASQLTLPEAALLAGLPQAPSAYDPLVNFKLAKQRQWEVLNSMVHDHMITRQQALHAYQAPLPLKSPRQSA</sequence>
<evidence type="ECO:0000256" key="12">
    <source>
        <dbReference type="ARBA" id="ARBA00022679"/>
    </source>
</evidence>
<evidence type="ECO:0000256" key="10">
    <source>
        <dbReference type="ARBA" id="ARBA00022670"/>
    </source>
</evidence>
<evidence type="ECO:0000256" key="21">
    <source>
        <dbReference type="ARBA" id="ARBA00023268"/>
    </source>
</evidence>
<evidence type="ECO:0000256" key="8">
    <source>
        <dbReference type="ARBA" id="ARBA00022475"/>
    </source>
</evidence>
<keyword evidence="21" id="KW-0511">Multifunctional enzyme</keyword>
<dbReference type="GO" id="GO:0008360">
    <property type="term" value="P:regulation of cell shape"/>
    <property type="evidence" value="ECO:0007669"/>
    <property type="project" value="UniProtKB-KW"/>
</dbReference>
<evidence type="ECO:0000256" key="11">
    <source>
        <dbReference type="ARBA" id="ARBA00022676"/>
    </source>
</evidence>
<dbReference type="EC" id="3.4.16.4" evidence="6"/>
<keyword evidence="18" id="KW-1133">Transmembrane helix</keyword>
<proteinExistence type="inferred from homology"/>
<dbReference type="InterPro" id="IPR036950">
    <property type="entry name" value="PBP_transglycosylase"/>
</dbReference>
<keyword evidence="11" id="KW-0328">Glycosyltransferase</keyword>
<dbReference type="EMBL" id="FWWY01000001">
    <property type="protein sequence ID" value="SMC07344.1"/>
    <property type="molecule type" value="Genomic_DNA"/>
</dbReference>
<dbReference type="RefSeq" id="WP_020374735.1">
    <property type="nucleotide sequence ID" value="NZ_FWWY01000001.1"/>
</dbReference>
<evidence type="ECO:0000256" key="20">
    <source>
        <dbReference type="ARBA" id="ARBA00023251"/>
    </source>
</evidence>
<evidence type="ECO:0000256" key="6">
    <source>
        <dbReference type="ARBA" id="ARBA00012448"/>
    </source>
</evidence>
<comment type="subcellular location">
    <subcellularLocation>
        <location evidence="2">Cell membrane</location>
        <topology evidence="2">Single-pass type II membrane protein</topology>
    </subcellularLocation>
</comment>
<dbReference type="STRING" id="28034.BFX07_07025"/>
<dbReference type="InterPro" id="IPR050396">
    <property type="entry name" value="Glycosyltr_51/Transpeptidase"/>
</dbReference>
<evidence type="ECO:0000256" key="14">
    <source>
        <dbReference type="ARBA" id="ARBA00022801"/>
    </source>
</evidence>
<comment type="similarity">
    <text evidence="5">In the N-terminal section; belongs to the glycosyltransferase 51 family.</text>
</comment>
<evidence type="ECO:0000256" key="7">
    <source>
        <dbReference type="ARBA" id="ARBA00018638"/>
    </source>
</evidence>
<evidence type="ECO:0000256" key="26">
    <source>
        <dbReference type="ARBA" id="ARBA00060592"/>
    </source>
</evidence>
<evidence type="ECO:0000259" key="27">
    <source>
        <dbReference type="Pfam" id="PF00912"/>
    </source>
</evidence>
<keyword evidence="17" id="KW-0573">Peptidoglycan synthesis</keyword>
<comment type="pathway">
    <text evidence="26">Glycan biosynthesis.</text>
</comment>
<keyword evidence="15" id="KW-0133">Cell shape</keyword>
<evidence type="ECO:0000256" key="17">
    <source>
        <dbReference type="ARBA" id="ARBA00022984"/>
    </source>
</evidence>
<keyword evidence="20" id="KW-0046">Antibiotic resistance</keyword>
<evidence type="ECO:0000256" key="23">
    <source>
        <dbReference type="ARBA" id="ARBA00034000"/>
    </source>
</evidence>
<dbReference type="GO" id="GO:0005886">
    <property type="term" value="C:plasma membrane"/>
    <property type="evidence" value="ECO:0007669"/>
    <property type="project" value="UniProtKB-SubCell"/>
</dbReference>
<evidence type="ECO:0000256" key="25">
    <source>
        <dbReference type="ARBA" id="ARBA00049902"/>
    </source>
</evidence>
<dbReference type="GO" id="GO:0009252">
    <property type="term" value="P:peptidoglycan biosynthetic process"/>
    <property type="evidence" value="ECO:0007669"/>
    <property type="project" value="UniProtKB-UniPathway"/>
</dbReference>
<evidence type="ECO:0000256" key="5">
    <source>
        <dbReference type="ARBA" id="ARBA00007739"/>
    </source>
</evidence>
<evidence type="ECO:0000256" key="13">
    <source>
        <dbReference type="ARBA" id="ARBA00022692"/>
    </source>
</evidence>
<dbReference type="UniPathway" id="UPA00219"/>
<evidence type="ECO:0000256" key="3">
    <source>
        <dbReference type="ARBA" id="ARBA00004752"/>
    </source>
</evidence>
<organism evidence="28 29">
    <name type="scientific">Sulfobacillus thermosulfidooxidans (strain DSM 9293 / VKM B-1269 / AT-1)</name>
    <dbReference type="NCBI Taxonomy" id="929705"/>
    <lineage>
        <taxon>Bacteria</taxon>
        <taxon>Bacillati</taxon>
        <taxon>Bacillota</taxon>
        <taxon>Clostridia</taxon>
        <taxon>Eubacteriales</taxon>
        <taxon>Clostridiales Family XVII. Incertae Sedis</taxon>
        <taxon>Sulfobacillus</taxon>
    </lineage>
</organism>
<evidence type="ECO:0000256" key="19">
    <source>
        <dbReference type="ARBA" id="ARBA00023136"/>
    </source>
</evidence>
<dbReference type="FunFam" id="1.10.3810.10:FF:000001">
    <property type="entry name" value="Penicillin-binding protein 1A"/>
    <property type="match status" value="1"/>
</dbReference>
<evidence type="ECO:0000256" key="15">
    <source>
        <dbReference type="ARBA" id="ARBA00022960"/>
    </source>
</evidence>
<reference evidence="29" key="1">
    <citation type="submission" date="2017-04" db="EMBL/GenBank/DDBJ databases">
        <authorList>
            <person name="Varghese N."/>
            <person name="Submissions S."/>
        </authorList>
    </citation>
    <scope>NUCLEOTIDE SEQUENCE [LARGE SCALE GENOMIC DNA]</scope>
    <source>
        <strain evidence="29">DSM 9293</strain>
    </source>
</reference>
<dbReference type="Gene3D" id="1.10.3810.10">
    <property type="entry name" value="Biosynthetic peptidoglycan transglycosylase-like"/>
    <property type="match status" value="1"/>
</dbReference>
<comment type="function">
    <text evidence="1">Cell wall formation. Synthesis of cross-linked peptidoglycan from the lipid intermediates. The enzyme has a penicillin-insensitive transglycosylase N-terminal domain (formation of linear glycan strands) and a penicillin-sensitive transpeptidase C-terminal domain (cross-linking of the peptide subunits).</text>
</comment>
<keyword evidence="19" id="KW-0472">Membrane</keyword>
<dbReference type="GO" id="GO:0006508">
    <property type="term" value="P:proteolysis"/>
    <property type="evidence" value="ECO:0007669"/>
    <property type="project" value="UniProtKB-KW"/>
</dbReference>
<keyword evidence="10" id="KW-0645">Protease</keyword>
<dbReference type="GO" id="GO:0009002">
    <property type="term" value="F:serine-type D-Ala-D-Ala carboxypeptidase activity"/>
    <property type="evidence" value="ECO:0007669"/>
    <property type="project" value="UniProtKB-EC"/>
</dbReference>
<name>A0A1W1WM07_SULTA</name>
<keyword evidence="22" id="KW-0961">Cell wall biogenesis/degradation</keyword>
<evidence type="ECO:0000256" key="24">
    <source>
        <dbReference type="ARBA" id="ARBA00044770"/>
    </source>
</evidence>
<comment type="catalytic activity">
    <reaction evidence="23">
        <text>Preferential cleavage: (Ac)2-L-Lys-D-Ala-|-D-Ala. Also transpeptidation of peptidyl-alanyl moieties that are N-acyl substituents of D-alanine.</text>
        <dbReference type="EC" id="3.4.16.4"/>
    </reaction>
</comment>
<dbReference type="Pfam" id="PF00912">
    <property type="entry name" value="Transgly"/>
    <property type="match status" value="1"/>
</dbReference>
<dbReference type="GO" id="GO:0030288">
    <property type="term" value="C:outer membrane-bounded periplasmic space"/>
    <property type="evidence" value="ECO:0007669"/>
    <property type="project" value="TreeGrafter"/>
</dbReference>
<dbReference type="PANTHER" id="PTHR32282:SF11">
    <property type="entry name" value="PENICILLIN-BINDING PROTEIN 1B"/>
    <property type="match status" value="1"/>
</dbReference>
<evidence type="ECO:0000256" key="1">
    <source>
        <dbReference type="ARBA" id="ARBA00002624"/>
    </source>
</evidence>
<dbReference type="InterPro" id="IPR001264">
    <property type="entry name" value="Glyco_trans_51"/>
</dbReference>
<dbReference type="EC" id="2.4.99.28" evidence="24"/>
<evidence type="ECO:0000256" key="18">
    <source>
        <dbReference type="ARBA" id="ARBA00022989"/>
    </source>
</evidence>
<evidence type="ECO:0000313" key="29">
    <source>
        <dbReference type="Proteomes" id="UP000192660"/>
    </source>
</evidence>
<feature type="domain" description="Glycosyl transferase family 51" evidence="27">
    <location>
        <begin position="62"/>
        <end position="229"/>
    </location>
</feature>
<keyword evidence="8" id="KW-1003">Cell membrane</keyword>
<protein>
    <recommendedName>
        <fullName evidence="7">Penicillin-binding protein 1A</fullName>
        <ecNumber evidence="24">2.4.99.28</ecNumber>
        <ecNumber evidence="6">3.4.16.4</ecNumber>
    </recommendedName>
</protein>
<dbReference type="AlphaFoldDB" id="A0A1W1WM07"/>
<keyword evidence="13" id="KW-0812">Transmembrane</keyword>
<keyword evidence="14" id="KW-0378">Hydrolase</keyword>
<evidence type="ECO:0000256" key="22">
    <source>
        <dbReference type="ARBA" id="ARBA00023316"/>
    </source>
</evidence>
<dbReference type="SUPFAM" id="SSF53955">
    <property type="entry name" value="Lysozyme-like"/>
    <property type="match status" value="1"/>
</dbReference>
<dbReference type="InterPro" id="IPR023346">
    <property type="entry name" value="Lysozyme-like_dom_sf"/>
</dbReference>
<accession>A0A1W1WM07</accession>
<keyword evidence="9" id="KW-0121">Carboxypeptidase</keyword>
<gene>
    <name evidence="28" type="ORF">SAMN00768000_3338</name>
</gene>
<keyword evidence="12" id="KW-0808">Transferase</keyword>
<keyword evidence="16" id="KW-0735">Signal-anchor</keyword>
<evidence type="ECO:0000256" key="2">
    <source>
        <dbReference type="ARBA" id="ARBA00004401"/>
    </source>
</evidence>
<evidence type="ECO:0000256" key="4">
    <source>
        <dbReference type="ARBA" id="ARBA00007090"/>
    </source>
</evidence>
<dbReference type="PANTHER" id="PTHR32282">
    <property type="entry name" value="BINDING PROTEIN TRANSPEPTIDASE, PUTATIVE-RELATED"/>
    <property type="match status" value="1"/>
</dbReference>
<dbReference type="Proteomes" id="UP000192660">
    <property type="component" value="Unassembled WGS sequence"/>
</dbReference>
<comment type="catalytic activity">
    <reaction evidence="25">
        <text>[GlcNAc-(1-&gt;4)-Mur2Ac(oyl-L-Ala-gamma-D-Glu-L-Lys-D-Ala-D-Ala)](n)-di-trans,octa-cis-undecaprenyl diphosphate + beta-D-GlcNAc-(1-&gt;4)-Mur2Ac(oyl-L-Ala-gamma-D-Glu-L-Lys-D-Ala-D-Ala)-di-trans,octa-cis-undecaprenyl diphosphate = [GlcNAc-(1-&gt;4)-Mur2Ac(oyl-L-Ala-gamma-D-Glu-L-Lys-D-Ala-D-Ala)](n+1)-di-trans,octa-cis-undecaprenyl diphosphate + di-trans,octa-cis-undecaprenyl diphosphate + H(+)</text>
        <dbReference type="Rhea" id="RHEA:23708"/>
        <dbReference type="Rhea" id="RHEA-COMP:9602"/>
        <dbReference type="Rhea" id="RHEA-COMP:9603"/>
        <dbReference type="ChEBI" id="CHEBI:15378"/>
        <dbReference type="ChEBI" id="CHEBI:58405"/>
        <dbReference type="ChEBI" id="CHEBI:60033"/>
        <dbReference type="ChEBI" id="CHEBI:78435"/>
        <dbReference type="EC" id="2.4.99.28"/>
    </reaction>
</comment>
<evidence type="ECO:0000256" key="16">
    <source>
        <dbReference type="ARBA" id="ARBA00022968"/>
    </source>
</evidence>
<comment type="similarity">
    <text evidence="4">In the C-terminal section; belongs to the transpeptidase family.</text>
</comment>
<dbReference type="GO" id="GO:0046677">
    <property type="term" value="P:response to antibiotic"/>
    <property type="evidence" value="ECO:0007669"/>
    <property type="project" value="UniProtKB-KW"/>
</dbReference>
<comment type="pathway">
    <text evidence="3">Cell wall biogenesis; peptidoglycan biosynthesis.</text>
</comment>
<dbReference type="GO" id="GO:0008955">
    <property type="term" value="F:peptidoglycan glycosyltransferase activity"/>
    <property type="evidence" value="ECO:0007669"/>
    <property type="project" value="UniProtKB-EC"/>
</dbReference>